<dbReference type="InterPro" id="IPR030392">
    <property type="entry name" value="S74_ICA"/>
</dbReference>
<gene>
    <name evidence="3" type="ORF">CTER_3463</name>
</gene>
<evidence type="ECO:0000259" key="2">
    <source>
        <dbReference type="PROSITE" id="PS51688"/>
    </source>
</evidence>
<feature type="coiled-coil region" evidence="1">
    <location>
        <begin position="1869"/>
        <end position="1896"/>
    </location>
</feature>
<dbReference type="STRING" id="1195236.CTER_3463"/>
<dbReference type="PROSITE" id="PS51688">
    <property type="entry name" value="ICA"/>
    <property type="match status" value="1"/>
</dbReference>
<feature type="domain" description="Peptidase S74" evidence="2">
    <location>
        <begin position="1797"/>
        <end position="1896"/>
    </location>
</feature>
<dbReference type="EMBL" id="AORV01000046">
    <property type="protein sequence ID" value="EMS70833.1"/>
    <property type="molecule type" value="Genomic_DNA"/>
</dbReference>
<evidence type="ECO:0000313" key="4">
    <source>
        <dbReference type="Proteomes" id="UP000014155"/>
    </source>
</evidence>
<sequence length="1896" mass="202114">MSNQIKRMKYFNGLLLKEEDLALEQEYHMKLQRLHNRFFHDWGVVDGLAVNPVGGYPKVTVSQGLALNRIAKDDTNEKFSQEIWICDGHPDNPVDLSEYDVNTDIYITAVYEEADADKDSKKGGDKEIHIWERGRIKHSSKPPVDPSREIVLARVRLIPSSSGGKVIGEVSEKESDGITQARKYAVTQGTAQEFAKIYIGEKDKLNLPSIGGLIDRTLGQNDGLEVRSPYTKFSGKVISGELKTNGNASVNGVLTVNANNSEVFKVDSSGAVKIAKNAAVTGTLSAAGGLSVNGENTTLNTTNVVMTGNMLTVNKYTPNQDETEPRMQSSGVEVFRGGTIPNAKLLWDENKGTWRAGTDAGGNEAESGIYDLAYGPDWDKMHDGSNADTLHKHGTISDPDDNPVLTADDSGNVNIKNKVIVNGSVVAKSGIEVPSEKDNARLVWNETDKHWQIGLGADMYNIPYGQSWQDLTTGTNADMLHNHSEFYNSDRTLVMGATPTGDVKVYSDLSVAKNLIVEGDLIALKGKQYQEIEQIVTKNVILVNKPDDNQTPFFEGGLEVYRGDELPNARLIWDEGSDSWKIGTGSSMTVIPSGIELEYLTHGQNADQLHRHGSLVDEEDAAVVYIGSDGNTKIGSDLTVTGDISVGSNASIKGDVSLEGSIVVKGDLQVDGTKTVKNVKTIEVDDNVIVVNKYTGRSQPISNEGGLEVYRGSDPNAKFVWNEAEKKWKIGTGDNMKDLPYGDKWDTLTKMSSADTLHTHSVVSDKKGTPVINVNSSGDISINKNTKVTGTLAVSGPMTIAGDLEVLGNLSSVDNIIRKIDSEVDGNTLILNKFTGENPPLNESGIEIFRGEAKPKARMIWDEAAEIWKMGLGEDLREVPSGKAWEKLTAKKNADSLHSHGQIYNEKGDILALSTRVSGNIDVAHDLTVGQDLAVLGNLEVKGGLTRISSSNIEIIGNSLILNRFDTGELKKVDSTISVYRGVTENSAILAWDETNGNWKIGMANSPKLLRISQDGSIHSASAIIDDEINAGSAYINGSLRVKDGIQIDRGEEPDPVIKWITDTNQWIIGVGQEGFICADSTGKVGIGNQAPKERLDVSGNAIVNGNMEVTGDSNVTGILTAGSAEITGSLQVMGDFSLKMDDLSPKKGIEVDRNTEVLKRDPARIVWDENTQGWYYGVGNDLKEISSGDSRTQNNLYAKDNQTVSVKSDQYGNVSIGTQDPKARLDVSGDTIINGKITVKNTVETSGSAVFGGKVTAKECYEVYRAPGEEIAKLYWNEDSDTWQAGLENSLKNISLAGHTHNSLYSGSSAAVSVDGSGNVAIGKSAADAKLDVNGNIKAVGIAASGSITAEATLKGANADISGVMKSVDGMITKNLTVGGNLTVNGEVVTVNATNLDVEDNIITINKYAPQEDPADKDAGIEAFRGGTAPSALLIWNERDDVWQAGTATDMKTLGFKDHQHDELTAITEVMTVKDSKIGIGTASPSEKLEVDGNAKISAKVTAGEFYTTGKITSGEFNANGKTSAAEFYTTGKISGAEAAISGILGAATVNAGNVNVSGALNVNSGIELTRAGNEKKAQILWSETDKKWRAGIDGDMNSISLEGHTHPEITSITGVMTVKGGNMGIGNTNPLKKLDVTGDAGISGKVTAASADISGALSAGSLSTGTATAATITATSLTATNLTVNNGKLKAAAADITGILTLSSGIETADTIKGKISWDSTGKIWMAGEAGDMRPVEFVGHKHPVLYSDNGSEAIRITPTGDVGIGKTPDDGIKLDIEGVIQASNITAAGVAQTSSAVYKENIEELPVKTALELLKKLNPVTFDYKNNYLKKHNIGFIAEDVPGIFTTSDSQAISIMDIVAVLTSVVKKQQTEMTAVKKQLNTLQKQVAELTGA</sequence>
<keyword evidence="4" id="KW-1185">Reference proteome</keyword>
<dbReference type="eggNOG" id="COG3210">
    <property type="taxonomic scope" value="Bacteria"/>
</dbReference>
<evidence type="ECO:0000313" key="3">
    <source>
        <dbReference type="EMBL" id="EMS70833.1"/>
    </source>
</evidence>
<dbReference type="RefSeq" id="WP_004627674.1">
    <property type="nucleotide sequence ID" value="NZ_AORV01000046.1"/>
</dbReference>
<name>S0FQV9_RUMCE</name>
<proteinExistence type="predicted"/>
<organism evidence="3 4">
    <name type="scientific">Ruminiclostridium cellobioparum subsp. termitidis CT1112</name>
    <dbReference type="NCBI Taxonomy" id="1195236"/>
    <lineage>
        <taxon>Bacteria</taxon>
        <taxon>Bacillati</taxon>
        <taxon>Bacillota</taxon>
        <taxon>Clostridia</taxon>
        <taxon>Eubacteriales</taxon>
        <taxon>Oscillospiraceae</taxon>
        <taxon>Ruminiclostridium</taxon>
    </lineage>
</organism>
<evidence type="ECO:0000256" key="1">
    <source>
        <dbReference type="SAM" id="Coils"/>
    </source>
</evidence>
<dbReference type="Proteomes" id="UP000014155">
    <property type="component" value="Unassembled WGS sequence"/>
</dbReference>
<accession>S0FQV9</accession>
<dbReference type="Pfam" id="PF13884">
    <property type="entry name" value="Peptidase_S74"/>
    <property type="match status" value="1"/>
</dbReference>
<protein>
    <recommendedName>
        <fullName evidence="2">Peptidase S74 domain-containing protein</fullName>
    </recommendedName>
</protein>
<keyword evidence="1" id="KW-0175">Coiled coil</keyword>
<comment type="caution">
    <text evidence="3">The sequence shown here is derived from an EMBL/GenBank/DDBJ whole genome shotgun (WGS) entry which is preliminary data.</text>
</comment>
<dbReference type="PATRIC" id="fig|1195236.3.peg.3684"/>
<reference evidence="3 4" key="1">
    <citation type="journal article" date="2013" name="Genome Announc.">
        <title>Draft Genome Sequence of the Cellulolytic, Mesophilic, Anaerobic Bacterium Clostridium termitidis Strain CT1112 (DSM 5398).</title>
        <authorList>
            <person name="Lal S."/>
            <person name="Ramachandran U."/>
            <person name="Zhang X."/>
            <person name="Munir R."/>
            <person name="Sparling R."/>
            <person name="Levin D.B."/>
        </authorList>
    </citation>
    <scope>NUCLEOTIDE SEQUENCE [LARGE SCALE GENOMIC DNA]</scope>
    <source>
        <strain evidence="3 4">CT1112</strain>
    </source>
</reference>